<dbReference type="InterPro" id="IPR015867">
    <property type="entry name" value="N-reg_PII/ATP_PRibTrfase_C"/>
</dbReference>
<dbReference type="OrthoDB" id="37622at2"/>
<evidence type="ECO:0000313" key="3">
    <source>
        <dbReference type="Proteomes" id="UP000317496"/>
    </source>
</evidence>
<dbReference type="RefSeq" id="WP_144069588.1">
    <property type="nucleotide sequence ID" value="NZ_CP041636.1"/>
</dbReference>
<gene>
    <name evidence="2" type="ORF">FNB15_15555</name>
</gene>
<proteinExistence type="inferred from homology"/>
<dbReference type="InterPro" id="IPR011322">
    <property type="entry name" value="N-reg_PII-like_a/b"/>
</dbReference>
<reference evidence="2 3" key="1">
    <citation type="submission" date="2019-07" db="EMBL/GenBank/DDBJ databases">
        <title>Genome sequencing for Ferrovibrio sp. K5.</title>
        <authorList>
            <person name="Park S.-J."/>
        </authorList>
    </citation>
    <scope>NUCLEOTIDE SEQUENCE [LARGE SCALE GENOMIC DNA]</scope>
    <source>
        <strain evidence="2 3">K5</strain>
    </source>
</reference>
<dbReference type="GO" id="GO:0005507">
    <property type="term" value="F:copper ion binding"/>
    <property type="evidence" value="ECO:0007669"/>
    <property type="project" value="TreeGrafter"/>
</dbReference>
<evidence type="ECO:0000313" key="2">
    <source>
        <dbReference type="EMBL" id="QDO98607.1"/>
    </source>
</evidence>
<dbReference type="PANTHER" id="PTHR23419:SF8">
    <property type="entry name" value="FI09726P"/>
    <property type="match status" value="1"/>
</dbReference>
<keyword evidence="3" id="KW-1185">Reference proteome</keyword>
<dbReference type="PANTHER" id="PTHR23419">
    <property type="entry name" value="DIVALENT CATION TOLERANCE CUTA-RELATED"/>
    <property type="match status" value="1"/>
</dbReference>
<dbReference type="Gene3D" id="3.30.70.120">
    <property type="match status" value="1"/>
</dbReference>
<dbReference type="KEGG" id="fer:FNB15_15555"/>
<comment type="similarity">
    <text evidence="1">Belongs to the CutA family.</text>
</comment>
<organism evidence="2 3">
    <name type="scientific">Ferrovibrio terrae</name>
    <dbReference type="NCBI Taxonomy" id="2594003"/>
    <lineage>
        <taxon>Bacteria</taxon>
        <taxon>Pseudomonadati</taxon>
        <taxon>Pseudomonadota</taxon>
        <taxon>Alphaproteobacteria</taxon>
        <taxon>Rhodospirillales</taxon>
        <taxon>Rhodospirillaceae</taxon>
        <taxon>Ferrovibrio</taxon>
    </lineage>
</organism>
<dbReference type="Pfam" id="PF03091">
    <property type="entry name" value="CutA1"/>
    <property type="match status" value="1"/>
</dbReference>
<dbReference type="InterPro" id="IPR004323">
    <property type="entry name" value="Ion_tolerance_CutA"/>
</dbReference>
<dbReference type="Proteomes" id="UP000317496">
    <property type="component" value="Chromosome"/>
</dbReference>
<dbReference type="EMBL" id="CP041636">
    <property type="protein sequence ID" value="QDO98607.1"/>
    <property type="molecule type" value="Genomic_DNA"/>
</dbReference>
<dbReference type="AlphaFoldDB" id="A0A516H4C6"/>
<dbReference type="GO" id="GO:0010038">
    <property type="term" value="P:response to metal ion"/>
    <property type="evidence" value="ECO:0007669"/>
    <property type="project" value="InterPro"/>
</dbReference>
<sequence>MTDIVLLYCTTSTVAEAEAIARKVVGERLAACANIIPGMRSVYWWQGKLEQGEEAVLILKTGPDLVDAATAAVKAAHSYSVPCVLSLPVGQGGNAEYIAWLLAETKR</sequence>
<protein>
    <submittedName>
        <fullName evidence="2">Divalent-cation tolerance protein CutA</fullName>
    </submittedName>
</protein>
<accession>A0A516H4C6</accession>
<evidence type="ECO:0000256" key="1">
    <source>
        <dbReference type="ARBA" id="ARBA00010169"/>
    </source>
</evidence>
<name>A0A516H4C6_9PROT</name>
<dbReference type="SUPFAM" id="SSF54913">
    <property type="entry name" value="GlnB-like"/>
    <property type="match status" value="1"/>
</dbReference>